<dbReference type="OrthoDB" id="673569at2"/>
<dbReference type="AlphaFoldDB" id="A0A327WHV0"/>
<organism evidence="2 3">
    <name type="scientific">Chitinophaga dinghuensis</name>
    <dbReference type="NCBI Taxonomy" id="1539050"/>
    <lineage>
        <taxon>Bacteria</taxon>
        <taxon>Pseudomonadati</taxon>
        <taxon>Bacteroidota</taxon>
        <taxon>Chitinophagia</taxon>
        <taxon>Chitinophagales</taxon>
        <taxon>Chitinophagaceae</taxon>
        <taxon>Chitinophaga</taxon>
    </lineage>
</organism>
<keyword evidence="3" id="KW-1185">Reference proteome</keyword>
<evidence type="ECO:0000256" key="1">
    <source>
        <dbReference type="SAM" id="SignalP"/>
    </source>
</evidence>
<keyword evidence="1" id="KW-0732">Signal</keyword>
<evidence type="ECO:0000313" key="3">
    <source>
        <dbReference type="Proteomes" id="UP000249819"/>
    </source>
</evidence>
<protein>
    <submittedName>
        <fullName evidence="2">Uncharacterized protein</fullName>
    </submittedName>
</protein>
<accession>A0A327WHV0</accession>
<gene>
    <name evidence="2" type="ORF">CLV59_10153</name>
</gene>
<dbReference type="EMBL" id="QLMA01000001">
    <property type="protein sequence ID" value="RAJ87304.1"/>
    <property type="molecule type" value="Genomic_DNA"/>
</dbReference>
<name>A0A327WHV0_9BACT</name>
<comment type="caution">
    <text evidence="2">The sequence shown here is derived from an EMBL/GenBank/DDBJ whole genome shotgun (WGS) entry which is preliminary data.</text>
</comment>
<feature type="signal peptide" evidence="1">
    <location>
        <begin position="1"/>
        <end position="27"/>
    </location>
</feature>
<sequence length="127" mass="14512">MKIHFKSLLLPAFPVMLLLAVVHKSSAAIPLARVNNDTCLVKTESNYEFPDSLRKKIHDLVEDKIGGGIDEKGIATWENSPDAPEYYQVILRKNKLFIKYKGIVCQDKLIWENVKSCQDELKKLLNK</sequence>
<dbReference type="RefSeq" id="WP_111590008.1">
    <property type="nucleotide sequence ID" value="NZ_QLMA01000001.1"/>
</dbReference>
<feature type="chain" id="PRO_5016331739" evidence="1">
    <location>
        <begin position="28"/>
        <end position="127"/>
    </location>
</feature>
<reference evidence="2 3" key="1">
    <citation type="submission" date="2018-06" db="EMBL/GenBank/DDBJ databases">
        <title>Genomic Encyclopedia of Archaeal and Bacterial Type Strains, Phase II (KMG-II): from individual species to whole genera.</title>
        <authorList>
            <person name="Goeker M."/>
        </authorList>
    </citation>
    <scope>NUCLEOTIDE SEQUENCE [LARGE SCALE GENOMIC DNA]</scope>
    <source>
        <strain evidence="2 3">DSM 29821</strain>
    </source>
</reference>
<proteinExistence type="predicted"/>
<dbReference type="Proteomes" id="UP000249819">
    <property type="component" value="Unassembled WGS sequence"/>
</dbReference>
<evidence type="ECO:0000313" key="2">
    <source>
        <dbReference type="EMBL" id="RAJ87304.1"/>
    </source>
</evidence>